<name>V4RM10_9HYPH</name>
<dbReference type="PANTHER" id="PTHR15600:SF42">
    <property type="entry name" value="SACSIN"/>
    <property type="match status" value="1"/>
</dbReference>
<comment type="caution">
    <text evidence="3">The sequence shown here is derived from an EMBL/GenBank/DDBJ whole genome shotgun (WGS) entry which is preliminary data.</text>
</comment>
<dbReference type="RefSeq" id="WP_023430990.1">
    <property type="nucleotide sequence ID" value="NZ_AWXZ01000015.1"/>
</dbReference>
<dbReference type="OrthoDB" id="9802640at2"/>
<feature type="region of interest" description="Disordered" evidence="1">
    <location>
        <begin position="2429"/>
        <end position="2455"/>
    </location>
</feature>
<dbReference type="InterPro" id="IPR052972">
    <property type="entry name" value="Sacsin_chaperone_reg"/>
</dbReference>
<keyword evidence="4" id="KW-1185">Reference proteome</keyword>
<gene>
    <name evidence="3" type="ORF">N177_0844</name>
</gene>
<organism evidence="3 4">
    <name type="scientific">Lutibaculum baratangense AMV1</name>
    <dbReference type="NCBI Taxonomy" id="631454"/>
    <lineage>
        <taxon>Bacteria</taxon>
        <taxon>Pseudomonadati</taxon>
        <taxon>Pseudomonadota</taxon>
        <taxon>Alphaproteobacteria</taxon>
        <taxon>Hyphomicrobiales</taxon>
        <taxon>Tepidamorphaceae</taxon>
        <taxon>Lutibaculum</taxon>
    </lineage>
</organism>
<evidence type="ECO:0000313" key="3">
    <source>
        <dbReference type="EMBL" id="ESR26344.1"/>
    </source>
</evidence>
<dbReference type="InterPro" id="IPR058210">
    <property type="entry name" value="SACS/Nov_dom"/>
</dbReference>
<dbReference type="EMBL" id="AWXZ01000015">
    <property type="protein sequence ID" value="ESR26344.1"/>
    <property type="molecule type" value="Genomic_DNA"/>
</dbReference>
<dbReference type="InterPro" id="IPR036890">
    <property type="entry name" value="HATPase_C_sf"/>
</dbReference>
<sequence length="2455" mass="268903">MKFDPKDIVEHLRHNLERYPYGDGFTVFRELLQNADDAKSAHVVLRYLEGWPGADNPLLRGPGLLLVNDGQFDAQSAEGMQTFGGSVKASDQEAVGRFGLGQKSVFHICDAFVVVPNGYGGELRPFVVNPFETLGQPGDACLDWGGISSGDTELIISASAEDGFNGGCLALWFPLRRAGLRPKPKSSGIEASDIAAESLRTLADRWRLAELLASLRRVQRIDVEVAGASVSVDRGDAARVTGYALGPGERRFGGGLGHGITSVGRERMGPSDFRSELRLSAGWPRSRNRLTDEEEPQKASPHGAVILLADREGEDELSVDWSVLLPVAEALSQVPTQSAGRVKLLLHGCFFVDSGRKEIAGLTDDPDEISEQSRVRAGWNRALRNEVVLQLVPAVLHDALSERILSSEALATIVAALADSEFGRRHRTAMAGEGALARVVEDGRGGAVAIWRYVPAPAALRPLPPPDERGRVALAGIVPGLGDWAAARGIKLICGPESVLSAEPPRWLPDELEDLIGRVESSIFVSQARTEGLAQFLTVAAADEDLRVAAASSVLERLRQALSSDRTLAPHESISRVLAAIDCPGIVALPPSASDRSVLRALAGAHGARVCLPQAWLGGTASAQPLNVQEGLPLIEALQPMLRNEKQAEAAGAAAATLVRSLGDLRSALDHPQWRQLLVLRALDGQGTRPVSLGDLDEAGRSRRIFRDSPPARKRLRLVRDALPDCIAFVVPNAVATVLEDASGSLALSELTKGAAAEIVDAGGAFGAPEARAALLKDIFTESPAARDALRMLAAGDRQVAGNHAHLVALAQTAPALDSLLRRLIAGSSGELLVPATITDRLDPQAVRHLGIETLDKAGLGSLLTRHAEELAQMGLDEEAAAAILASQIPDADLKQLAVFRDRNGGWHKADAIWRDNPQWPVPHILQDIVPLLAPLRQSTAREQAETLLSAWTPDTQVAVCLSQPDPSSFALEIMRALEKATRPDISAVRGTPWLRDSSGRPWSPDAVLDLHEEVMTAAADVLGQSNESFVLPITDIAADLRDAQVVDILRNGEILGDAARMTAGLLERIAEVRPIAVFEPVSALPSQGLARLARTGVDLQLPGWPLLAAMLRHSDDPTRAAHVFGAVPPDRPELAARALTVLAELAQGSGAELRAVYEWGFRAVAKWPVDARTTALGQALVPTREGSWRPGRDVAGRGGGVAPSSLLDDVLLEALPAPMVGENADANRRDPSVSGRPEQANPEAFRGEVLQGLKEVVEYAKPHVPQDLLILLIGLLGRSEAFKSLALTVLEARQADLSRVWQRLDDEVAVAFRASEQHLSLDARREDNFLILLPVVEPPKTIKVETLSGELRPLPVVELKPLGVLGNLHSGGFTYFVRQQAIRRKSVRIGTPRAEAVTSRAVKELCTAVAEIMIGHRSEQLKAFEVLESLAEDCDRVDQTRLASVIAELEDQLPHILGELKPLKGTRLRQARDAYRDTIDAAPAVDAREQARPQAKAELWRVTDAARDELLGMVRERIKDYGYDEGRVLFELFQNADDAAVQHPPAEEARFRVEPHADHIRTLHWGRLLTHQGPSKEVGEREGYAHDLSNMLLLNFSEKSEDVTGRFGLGFKSVHLVASEVRIASRWVACRVHGGMLPSEWPEGPKISEKEKRAGRPATVIDLDFDPERCGEISAQTVLDAFRTAAPWLPVMSRKIRRLEIDGEGTWIAERVSAGTSGIDIVRISGSDTRRAIAIELGEETTLFLPVDREGPVSVEPETPRLWLMAPLEERLKTGWLMNRMGFRVDPGRGRLAGTEDEKVAVFENLGTWLGERLLALFDLVRDDWTSFAAAIFRGPSERALRADTFLARLFDVFTADLADDLAKHMHGPERGLGRLTAQRAALPTRLPTPFEQFLTAGDAQYVLTGTLSKEDVLSELRNWSAFGEIRRNSVAPTVADIVTSLGFNRPRSFGICELVRYEIGSDRRVGPEIAARLGKVLTPSRVDALESEERHDLLALFRNMTFSMADGSWRSVALHSRESRHLDDEERKILEFAPESEMAAPGYTGAADDLYDFASQQSGYQRTARAFASWAVSMDDRTRRSALLRYVIEGRQGLELATALGDQRPGWLPATSQELKQSDLVVGWSKGDLARLLSLLYPEENRLRWDQPREDPPPLLTDPKEFLEQAHAWWRDVYEDERRDYDAKVLPAGFSPGALRNRGAAEDREGWFTFFALGAFRTIGFGHETAHATFVNHARAQGWWREMSEAGPSEDAAPWVARLRELADPLAVRIEYFPWRRMLSDLYVIARWLDDYVDVFLHLPDVARQSKLKLSYAWQVSASPLWQHYGYEGAPLTQSLGVGANWMIREAIRHGLWTGDDAVAMHPYAWATTARLRRLFEMRLGEPLGERADMDLAPFVHESIRAYLGDRADFLGDLDLPLQILAVRETIGGEPSPSGTVREHVRDVEDKEDEEVI</sequence>
<dbReference type="Gene3D" id="3.30.565.10">
    <property type="entry name" value="Histidine kinase-like ATPase, C-terminal domain"/>
    <property type="match status" value="1"/>
</dbReference>
<dbReference type="NCBIfam" id="NF047352">
    <property type="entry name" value="P_loop_sacsin"/>
    <property type="match status" value="1"/>
</dbReference>
<dbReference type="GO" id="GO:0030544">
    <property type="term" value="F:Hsp70 protein binding"/>
    <property type="evidence" value="ECO:0007669"/>
    <property type="project" value="TreeGrafter"/>
</dbReference>
<feature type="region of interest" description="Disordered" evidence="1">
    <location>
        <begin position="1222"/>
        <end position="1242"/>
    </location>
</feature>
<dbReference type="eggNOG" id="ENOG502ZATJ">
    <property type="taxonomic scope" value="Bacteria"/>
</dbReference>
<accession>V4RM10</accession>
<dbReference type="Proteomes" id="UP000017819">
    <property type="component" value="Unassembled WGS sequence"/>
</dbReference>
<feature type="domain" description="Sacsin/Nov" evidence="2">
    <location>
        <begin position="7"/>
        <end position="114"/>
    </location>
</feature>
<dbReference type="Pfam" id="PF25794">
    <property type="entry name" value="SACS"/>
    <property type="match status" value="1"/>
</dbReference>
<evidence type="ECO:0000256" key="1">
    <source>
        <dbReference type="SAM" id="MobiDB-lite"/>
    </source>
</evidence>
<reference evidence="3 4" key="1">
    <citation type="journal article" date="2014" name="Genome Announc.">
        <title>Draft Genome Sequence of Lutibaculum baratangense Strain AMV1T, Isolated from a Mud Volcano in Andamans, India.</title>
        <authorList>
            <person name="Singh A."/>
            <person name="Sreenivas A."/>
            <person name="Sathyanarayana Reddy G."/>
            <person name="Pinnaka A.K."/>
            <person name="Shivaji S."/>
        </authorList>
    </citation>
    <scope>NUCLEOTIDE SEQUENCE [LARGE SCALE GENOMIC DNA]</scope>
    <source>
        <strain evidence="3 4">AMV1</strain>
    </source>
</reference>
<dbReference type="PATRIC" id="fig|631454.5.peg.831"/>
<dbReference type="PANTHER" id="PTHR15600">
    <property type="entry name" value="SACSIN"/>
    <property type="match status" value="1"/>
</dbReference>
<proteinExistence type="predicted"/>
<evidence type="ECO:0000313" key="4">
    <source>
        <dbReference type="Proteomes" id="UP000017819"/>
    </source>
</evidence>
<dbReference type="STRING" id="631454.N177_0844"/>
<dbReference type="SUPFAM" id="SSF55874">
    <property type="entry name" value="ATPase domain of HSP90 chaperone/DNA topoisomerase II/histidine kinase"/>
    <property type="match status" value="2"/>
</dbReference>
<protein>
    <recommendedName>
        <fullName evidence="2">Sacsin/Nov domain-containing protein</fullName>
    </recommendedName>
</protein>
<evidence type="ECO:0000259" key="2">
    <source>
        <dbReference type="Pfam" id="PF25794"/>
    </source>
</evidence>